<dbReference type="InterPro" id="IPR036271">
    <property type="entry name" value="Tet_transcr_reg_TetR-rel_C_sf"/>
</dbReference>
<reference evidence="7" key="1">
    <citation type="submission" date="2016-11" db="EMBL/GenBank/DDBJ databases">
        <authorList>
            <person name="Varghese N."/>
            <person name="Submissions S."/>
        </authorList>
    </citation>
    <scope>NUCLEOTIDE SEQUENCE [LARGE SCALE GENOMIC DNA]</scope>
    <source>
        <strain evidence="7">DSM 26134</strain>
    </source>
</reference>
<proteinExistence type="predicted"/>
<feature type="DNA-binding region" description="H-T-H motif" evidence="4">
    <location>
        <begin position="30"/>
        <end position="49"/>
    </location>
</feature>
<dbReference type="STRING" id="156994.SAMN04488028_1011037"/>
<keyword evidence="3" id="KW-0804">Transcription</keyword>
<dbReference type="Gene3D" id="1.10.357.10">
    <property type="entry name" value="Tetracycline Repressor, domain 2"/>
    <property type="match status" value="1"/>
</dbReference>
<dbReference type="GO" id="GO:0003677">
    <property type="term" value="F:DNA binding"/>
    <property type="evidence" value="ECO:0007669"/>
    <property type="project" value="UniProtKB-UniRule"/>
</dbReference>
<dbReference type="EMBL" id="FRAA01000001">
    <property type="protein sequence ID" value="SHJ72783.1"/>
    <property type="molecule type" value="Genomic_DNA"/>
</dbReference>
<keyword evidence="7" id="KW-1185">Reference proteome</keyword>
<name>A0A1M6LNR6_REIAG</name>
<evidence type="ECO:0000256" key="3">
    <source>
        <dbReference type="ARBA" id="ARBA00023163"/>
    </source>
</evidence>
<dbReference type="InterPro" id="IPR011075">
    <property type="entry name" value="TetR_C"/>
</dbReference>
<dbReference type="PROSITE" id="PS50977">
    <property type="entry name" value="HTH_TETR_2"/>
    <property type="match status" value="1"/>
</dbReference>
<dbReference type="Pfam" id="PF00440">
    <property type="entry name" value="TetR_N"/>
    <property type="match status" value="1"/>
</dbReference>
<dbReference type="PANTHER" id="PTHR47506">
    <property type="entry name" value="TRANSCRIPTIONAL REGULATORY PROTEIN"/>
    <property type="match status" value="1"/>
</dbReference>
<sequence length="199" mass="22190">MIASKAAKTSQFIIETVAPYFNKHGYIGTSLSDITKATGLTKGAIYGNFQNKEDLAIKAFNYTVKTRLWPVIEAIEQAASGLDKLRAVTNFYRHYYDHVSDYGGCPVLNVGVDSMNQHSALNQRVLSVIGKMTQGIVEIIQQAQDEGSVRQDIDPQAYAEIIYAQIQGSIFLSILSKSNQNMQMMMDHIDDMIDKELKT</sequence>
<dbReference type="Pfam" id="PF16925">
    <property type="entry name" value="TetR_C_13"/>
    <property type="match status" value="1"/>
</dbReference>
<dbReference type="SUPFAM" id="SSF46689">
    <property type="entry name" value="Homeodomain-like"/>
    <property type="match status" value="1"/>
</dbReference>
<evidence type="ECO:0000259" key="5">
    <source>
        <dbReference type="PROSITE" id="PS50977"/>
    </source>
</evidence>
<protein>
    <submittedName>
        <fullName evidence="6">Transcriptional regulator, TetR family</fullName>
    </submittedName>
</protein>
<feature type="domain" description="HTH tetR-type" evidence="5">
    <location>
        <begin position="7"/>
        <end position="67"/>
    </location>
</feature>
<dbReference type="InterPro" id="IPR001647">
    <property type="entry name" value="HTH_TetR"/>
</dbReference>
<evidence type="ECO:0000313" key="7">
    <source>
        <dbReference type="Proteomes" id="UP000184474"/>
    </source>
</evidence>
<dbReference type="Proteomes" id="UP000184474">
    <property type="component" value="Unassembled WGS sequence"/>
</dbReference>
<dbReference type="PRINTS" id="PR00455">
    <property type="entry name" value="HTHTETR"/>
</dbReference>
<evidence type="ECO:0000256" key="1">
    <source>
        <dbReference type="ARBA" id="ARBA00023015"/>
    </source>
</evidence>
<organism evidence="6 7">
    <name type="scientific">Reichenbachiella agariperforans</name>
    <dbReference type="NCBI Taxonomy" id="156994"/>
    <lineage>
        <taxon>Bacteria</taxon>
        <taxon>Pseudomonadati</taxon>
        <taxon>Bacteroidota</taxon>
        <taxon>Cytophagia</taxon>
        <taxon>Cytophagales</taxon>
        <taxon>Reichenbachiellaceae</taxon>
        <taxon>Reichenbachiella</taxon>
    </lineage>
</organism>
<keyword evidence="1" id="KW-0805">Transcription regulation</keyword>
<evidence type="ECO:0000313" key="6">
    <source>
        <dbReference type="EMBL" id="SHJ72783.1"/>
    </source>
</evidence>
<dbReference type="SUPFAM" id="SSF48498">
    <property type="entry name" value="Tetracyclin repressor-like, C-terminal domain"/>
    <property type="match status" value="1"/>
</dbReference>
<dbReference type="InterPro" id="IPR009057">
    <property type="entry name" value="Homeodomain-like_sf"/>
</dbReference>
<evidence type="ECO:0000256" key="4">
    <source>
        <dbReference type="PROSITE-ProRule" id="PRU00335"/>
    </source>
</evidence>
<keyword evidence="2 4" id="KW-0238">DNA-binding</keyword>
<evidence type="ECO:0000256" key="2">
    <source>
        <dbReference type="ARBA" id="ARBA00023125"/>
    </source>
</evidence>
<accession>A0A1M6LNR6</accession>
<dbReference type="AlphaFoldDB" id="A0A1M6LNR6"/>
<gene>
    <name evidence="6" type="ORF">SAMN04488028_1011037</name>
</gene>
<dbReference type="PANTHER" id="PTHR47506:SF3">
    <property type="entry name" value="HTH-TYPE TRANSCRIPTIONAL REGULATOR LMRA"/>
    <property type="match status" value="1"/>
</dbReference>
<dbReference type="RefSeq" id="WP_073119954.1">
    <property type="nucleotide sequence ID" value="NZ_FRAA01000001.1"/>
</dbReference>